<keyword evidence="2" id="KW-0805">Transcription regulation</keyword>
<dbReference type="InterPro" id="IPR001138">
    <property type="entry name" value="Zn2Cys6_DnaBD"/>
</dbReference>
<dbReference type="InterPro" id="IPR051711">
    <property type="entry name" value="Stress_Response_Reg"/>
</dbReference>
<dbReference type="OrthoDB" id="2740448at2759"/>
<evidence type="ECO:0000256" key="4">
    <source>
        <dbReference type="ARBA" id="ARBA00023163"/>
    </source>
</evidence>
<dbReference type="SUPFAM" id="SSF57701">
    <property type="entry name" value="Zn2/Cys6 DNA-binding domain"/>
    <property type="match status" value="1"/>
</dbReference>
<proteinExistence type="predicted"/>
<evidence type="ECO:0000256" key="2">
    <source>
        <dbReference type="ARBA" id="ARBA00023015"/>
    </source>
</evidence>
<dbReference type="CDD" id="cd00067">
    <property type="entry name" value="GAL4"/>
    <property type="match status" value="1"/>
</dbReference>
<feature type="region of interest" description="Disordered" evidence="6">
    <location>
        <begin position="1"/>
        <end position="20"/>
    </location>
</feature>
<keyword evidence="4" id="KW-0804">Transcription</keyword>
<feature type="region of interest" description="Disordered" evidence="6">
    <location>
        <begin position="65"/>
        <end position="137"/>
    </location>
</feature>
<dbReference type="VEuPathDB" id="FungiDB:TEQG_03904"/>
<evidence type="ECO:0000256" key="1">
    <source>
        <dbReference type="ARBA" id="ARBA00004123"/>
    </source>
</evidence>
<feature type="region of interest" description="Disordered" evidence="6">
    <location>
        <begin position="174"/>
        <end position="199"/>
    </location>
</feature>
<reference evidence="9" key="1">
    <citation type="journal article" date="2012" name="MBio">
        <title>Comparative genome analysis of Trichophyton rubrum and related dermatophytes reveals candidate genes involved in infection.</title>
        <authorList>
            <person name="Martinez D.A."/>
            <person name="Oliver B.G."/>
            <person name="Graeser Y."/>
            <person name="Goldberg J.M."/>
            <person name="Li W."/>
            <person name="Martinez-Rossi N.M."/>
            <person name="Monod M."/>
            <person name="Shelest E."/>
            <person name="Barton R.C."/>
            <person name="Birch E."/>
            <person name="Brakhage A.A."/>
            <person name="Chen Z."/>
            <person name="Gurr S.J."/>
            <person name="Heiman D."/>
            <person name="Heitman J."/>
            <person name="Kosti I."/>
            <person name="Rossi A."/>
            <person name="Saif S."/>
            <person name="Samalova M."/>
            <person name="Saunders C.W."/>
            <person name="Shea T."/>
            <person name="Summerbell R.C."/>
            <person name="Xu J."/>
            <person name="Young S."/>
            <person name="Zeng Q."/>
            <person name="Birren B.W."/>
            <person name="Cuomo C.A."/>
            <person name="White T.C."/>
        </authorList>
    </citation>
    <scope>NUCLEOTIDE SEQUENCE [LARGE SCALE GENOMIC DNA]</scope>
    <source>
        <strain evidence="9">ATCC MYA-4606 / CBS 127.97</strain>
    </source>
</reference>
<dbReference type="PANTHER" id="PTHR47540:SF6">
    <property type="entry name" value="ZN(II)2CYS6 TRANSCRIPTION FACTOR (EUROFUNG)"/>
    <property type="match status" value="1"/>
</dbReference>
<dbReference type="GO" id="GO:0043565">
    <property type="term" value="F:sequence-specific DNA binding"/>
    <property type="evidence" value="ECO:0007669"/>
    <property type="project" value="TreeGrafter"/>
</dbReference>
<protein>
    <recommendedName>
        <fullName evidence="7">Zn(2)-C6 fungal-type domain-containing protein</fullName>
    </recommendedName>
</protein>
<name>F2PSF1_TRIEC</name>
<dbReference type="Proteomes" id="UP000009169">
    <property type="component" value="Unassembled WGS sequence"/>
</dbReference>
<evidence type="ECO:0000259" key="7">
    <source>
        <dbReference type="PROSITE" id="PS50048"/>
    </source>
</evidence>
<evidence type="ECO:0000313" key="9">
    <source>
        <dbReference type="Proteomes" id="UP000009169"/>
    </source>
</evidence>
<evidence type="ECO:0000256" key="3">
    <source>
        <dbReference type="ARBA" id="ARBA00023125"/>
    </source>
</evidence>
<organism evidence="8 9">
    <name type="scientific">Trichophyton equinum (strain ATCC MYA-4606 / CBS 127.97)</name>
    <name type="common">Horse ringworm fungus</name>
    <dbReference type="NCBI Taxonomy" id="559882"/>
    <lineage>
        <taxon>Eukaryota</taxon>
        <taxon>Fungi</taxon>
        <taxon>Dikarya</taxon>
        <taxon>Ascomycota</taxon>
        <taxon>Pezizomycotina</taxon>
        <taxon>Eurotiomycetes</taxon>
        <taxon>Eurotiomycetidae</taxon>
        <taxon>Onygenales</taxon>
        <taxon>Arthrodermataceae</taxon>
        <taxon>Trichophyton</taxon>
    </lineage>
</organism>
<keyword evidence="9" id="KW-1185">Reference proteome</keyword>
<dbReference type="AlphaFoldDB" id="F2PSF1"/>
<evidence type="ECO:0000256" key="6">
    <source>
        <dbReference type="SAM" id="MobiDB-lite"/>
    </source>
</evidence>
<dbReference type="eggNOG" id="ENOG502SZVK">
    <property type="taxonomic scope" value="Eukaryota"/>
</dbReference>
<evidence type="ECO:0000313" key="8">
    <source>
        <dbReference type="EMBL" id="EGE04730.1"/>
    </source>
</evidence>
<dbReference type="GO" id="GO:0045944">
    <property type="term" value="P:positive regulation of transcription by RNA polymerase II"/>
    <property type="evidence" value="ECO:0007669"/>
    <property type="project" value="TreeGrafter"/>
</dbReference>
<dbReference type="Gene3D" id="4.10.240.10">
    <property type="entry name" value="Zn(2)-C6 fungal-type DNA-binding domain"/>
    <property type="match status" value="1"/>
</dbReference>
<feature type="compositionally biased region" description="Low complexity" evidence="6">
    <location>
        <begin position="102"/>
        <end position="112"/>
    </location>
</feature>
<feature type="domain" description="Zn(2)-C6 fungal-type" evidence="7">
    <location>
        <begin position="24"/>
        <end position="54"/>
    </location>
</feature>
<feature type="compositionally biased region" description="Polar residues" evidence="6">
    <location>
        <begin position="73"/>
        <end position="93"/>
    </location>
</feature>
<dbReference type="PROSITE" id="PS00463">
    <property type="entry name" value="ZN2_CY6_FUNGAL_1"/>
    <property type="match status" value="1"/>
</dbReference>
<dbReference type="EMBL" id="DS995735">
    <property type="protein sequence ID" value="EGE04730.1"/>
    <property type="molecule type" value="Genomic_DNA"/>
</dbReference>
<feature type="region of interest" description="Disordered" evidence="6">
    <location>
        <begin position="245"/>
        <end position="269"/>
    </location>
</feature>
<accession>F2PSF1</accession>
<dbReference type="Pfam" id="PF00172">
    <property type="entry name" value="Zn_clus"/>
    <property type="match status" value="1"/>
</dbReference>
<sequence>MSSTAATTTERPDSSGKPVRWRSACNQCHAAKVRCSGERTGCTRCSNLQYECVYAVSRVGKVPGIRARANKPSRANSTEKTVPTPRSESTILLQQDAEGDTDAQATTQTTATEPDEPRLEFGDKPNAADSGQCFDANTPKSPVGMYADWTNPSTDKSLNPFDSADLFILPSQFMSSEHDPSRSSRCHSQAAGDSHTQSPVHATPYIDAGMLPLDLPDLPDLDLPDLDLHIHDFHPMDLPICSLETPAPTPATPSTKKRRSVHLDPSRSYPSRSAFQYTENVPVTECDSDFTSGRLRQQYNYRSWTILSCNRIVEFLEHHIQRGVIALDVVMHTNKVTLAEISRLLSQGAHKERSNCAMLLLIAIEQIVTLFERSVGQDPSDSDRASVMSSMGGLTNIGACKSLSRGNSGGNVLPNLRFGSFQISQDEQLELRSYLLQRELQRCLQFSPLFGIPLPSNPTPAQTRGACGQIIFHHLIP</sequence>
<comment type="subcellular location">
    <subcellularLocation>
        <location evidence="1">Nucleus</location>
    </subcellularLocation>
</comment>
<dbReference type="GO" id="GO:0005634">
    <property type="term" value="C:nucleus"/>
    <property type="evidence" value="ECO:0007669"/>
    <property type="project" value="UniProtKB-SubCell"/>
</dbReference>
<gene>
    <name evidence="8" type="ORF">TEQG_03904</name>
</gene>
<dbReference type="SMART" id="SM00066">
    <property type="entry name" value="GAL4"/>
    <property type="match status" value="1"/>
</dbReference>
<dbReference type="GO" id="GO:0000981">
    <property type="term" value="F:DNA-binding transcription factor activity, RNA polymerase II-specific"/>
    <property type="evidence" value="ECO:0007669"/>
    <property type="project" value="InterPro"/>
</dbReference>
<keyword evidence="5" id="KW-0539">Nucleus</keyword>
<evidence type="ECO:0000256" key="5">
    <source>
        <dbReference type="ARBA" id="ARBA00023242"/>
    </source>
</evidence>
<dbReference type="GO" id="GO:0008270">
    <property type="term" value="F:zinc ion binding"/>
    <property type="evidence" value="ECO:0007669"/>
    <property type="project" value="InterPro"/>
</dbReference>
<keyword evidence="3" id="KW-0238">DNA-binding</keyword>
<dbReference type="PANTHER" id="PTHR47540">
    <property type="entry name" value="THIAMINE REPRESSIBLE GENES REGULATORY PROTEIN THI5"/>
    <property type="match status" value="1"/>
</dbReference>
<dbReference type="PROSITE" id="PS50048">
    <property type="entry name" value="ZN2_CY6_FUNGAL_2"/>
    <property type="match status" value="1"/>
</dbReference>
<dbReference type="HOGENOM" id="CLU_050742_0_0_1"/>
<dbReference type="InterPro" id="IPR036864">
    <property type="entry name" value="Zn2-C6_fun-type_DNA-bd_sf"/>
</dbReference>